<dbReference type="Proteomes" id="UP001163823">
    <property type="component" value="Chromosome 4"/>
</dbReference>
<dbReference type="AlphaFoldDB" id="A0AAD7VDD7"/>
<evidence type="ECO:0000256" key="1">
    <source>
        <dbReference type="SAM" id="MobiDB-lite"/>
    </source>
</evidence>
<sequence length="162" mass="17875">MGNCLVLQKNIVKIMKTDGKILEYKAPIRVQQVLAEFSGHAISGAVPVLRHLQPDTRLLGGQLYYLVPVPPPSQKVVKKKVRFSIPEVLQNEKESGVVRVKLVITKQQLHDMLEKGGISVNKMVDQLQISEKGIDGDGGNMLTKTDDGSQGWKPVLESIPEL</sequence>
<organism evidence="2 3">
    <name type="scientific">Quillaja saponaria</name>
    <name type="common">Soap bark tree</name>
    <dbReference type="NCBI Taxonomy" id="32244"/>
    <lineage>
        <taxon>Eukaryota</taxon>
        <taxon>Viridiplantae</taxon>
        <taxon>Streptophyta</taxon>
        <taxon>Embryophyta</taxon>
        <taxon>Tracheophyta</taxon>
        <taxon>Spermatophyta</taxon>
        <taxon>Magnoliopsida</taxon>
        <taxon>eudicotyledons</taxon>
        <taxon>Gunneridae</taxon>
        <taxon>Pentapetalae</taxon>
        <taxon>rosids</taxon>
        <taxon>fabids</taxon>
        <taxon>Fabales</taxon>
        <taxon>Quillajaceae</taxon>
        <taxon>Quillaja</taxon>
    </lineage>
</organism>
<accession>A0AAD7VDD7</accession>
<keyword evidence="3" id="KW-1185">Reference proteome</keyword>
<dbReference type="EMBL" id="JARAOO010000004">
    <property type="protein sequence ID" value="KAJ7971559.1"/>
    <property type="molecule type" value="Genomic_DNA"/>
</dbReference>
<dbReference type="KEGG" id="qsa:O6P43_009572"/>
<dbReference type="Pfam" id="PF14009">
    <property type="entry name" value="PADRE"/>
    <property type="match status" value="1"/>
</dbReference>
<feature type="region of interest" description="Disordered" evidence="1">
    <location>
        <begin position="135"/>
        <end position="162"/>
    </location>
</feature>
<comment type="caution">
    <text evidence="2">The sequence shown here is derived from an EMBL/GenBank/DDBJ whole genome shotgun (WGS) entry which is preliminary data.</text>
</comment>
<dbReference type="PANTHER" id="PTHR33148">
    <property type="entry name" value="PLASTID MOVEMENT IMPAIRED PROTEIN-RELATED"/>
    <property type="match status" value="1"/>
</dbReference>
<dbReference type="PANTHER" id="PTHR33148:SF46">
    <property type="entry name" value="EMB|CAB85509.1"/>
    <property type="match status" value="1"/>
</dbReference>
<proteinExistence type="predicted"/>
<evidence type="ECO:0000313" key="2">
    <source>
        <dbReference type="EMBL" id="KAJ7971559.1"/>
    </source>
</evidence>
<gene>
    <name evidence="2" type="ORF">O6P43_009572</name>
</gene>
<dbReference type="InterPro" id="IPR025322">
    <property type="entry name" value="PADRE_dom"/>
</dbReference>
<evidence type="ECO:0000313" key="3">
    <source>
        <dbReference type="Proteomes" id="UP001163823"/>
    </source>
</evidence>
<protein>
    <submittedName>
        <fullName evidence="2">Uncharacterized protein</fullName>
    </submittedName>
</protein>
<name>A0AAD7VDD7_QUISA</name>
<reference evidence="2" key="1">
    <citation type="journal article" date="2023" name="Science">
        <title>Elucidation of the pathway for biosynthesis of saponin adjuvants from the soapbark tree.</title>
        <authorList>
            <person name="Reed J."/>
            <person name="Orme A."/>
            <person name="El-Demerdash A."/>
            <person name="Owen C."/>
            <person name="Martin L.B.B."/>
            <person name="Misra R.C."/>
            <person name="Kikuchi S."/>
            <person name="Rejzek M."/>
            <person name="Martin A.C."/>
            <person name="Harkess A."/>
            <person name="Leebens-Mack J."/>
            <person name="Louveau T."/>
            <person name="Stephenson M.J."/>
            <person name="Osbourn A."/>
        </authorList>
    </citation>
    <scope>NUCLEOTIDE SEQUENCE</scope>
    <source>
        <strain evidence="2">S10</strain>
    </source>
</reference>